<feature type="region of interest" description="Disordered" evidence="1">
    <location>
        <begin position="1"/>
        <end position="74"/>
    </location>
</feature>
<sequence length="234" mass="24392">MTDDDVELNRLRERVYGDTGTPATPEEIARLTVLEEARRTPTAAPSVPSAPPAPLAETAPVEAEEDEPTDATPPRHRALAAIAAVAVAGVLLGAGYAVGVASPAFVAASSTPSPTPSVRYPELAFPQSDDDVISASIIDDSGIDPATTRYIAVMRGFRVFLAQPERGDGVCVVTFIVVNDQPWSAGCTTGGPFDDGAVFGIDQHLSVGLGDTSRMSIRGTPVRLSESVTAYVTE</sequence>
<evidence type="ECO:0000256" key="1">
    <source>
        <dbReference type="SAM" id="MobiDB-lite"/>
    </source>
</evidence>
<dbReference type="EMBL" id="RBZY01000041">
    <property type="protein sequence ID" value="RWR17345.1"/>
    <property type="molecule type" value="Genomic_DNA"/>
</dbReference>
<gene>
    <name evidence="3" type="ORF">D8Y23_11680</name>
</gene>
<feature type="transmembrane region" description="Helical" evidence="2">
    <location>
        <begin position="78"/>
        <end position="99"/>
    </location>
</feature>
<evidence type="ECO:0000256" key="2">
    <source>
        <dbReference type="SAM" id="Phobius"/>
    </source>
</evidence>
<keyword evidence="2" id="KW-0812">Transmembrane</keyword>
<comment type="caution">
    <text evidence="3">The sequence shown here is derived from an EMBL/GenBank/DDBJ whole genome shotgun (WGS) entry which is preliminary data.</text>
</comment>
<organism evidence="3 4">
    <name type="scientific">Microbacterium enclense</name>
    <dbReference type="NCBI Taxonomy" id="993073"/>
    <lineage>
        <taxon>Bacteria</taxon>
        <taxon>Bacillati</taxon>
        <taxon>Actinomycetota</taxon>
        <taxon>Actinomycetes</taxon>
        <taxon>Micrococcales</taxon>
        <taxon>Microbacteriaceae</taxon>
        <taxon>Microbacterium</taxon>
    </lineage>
</organism>
<feature type="compositionally biased region" description="Basic and acidic residues" evidence="1">
    <location>
        <begin position="27"/>
        <end position="39"/>
    </location>
</feature>
<name>A0A443JA00_9MICO</name>
<evidence type="ECO:0000313" key="4">
    <source>
        <dbReference type="Proteomes" id="UP000285970"/>
    </source>
</evidence>
<keyword evidence="2" id="KW-0472">Membrane</keyword>
<protein>
    <submittedName>
        <fullName evidence="3">Uncharacterized protein</fullName>
    </submittedName>
</protein>
<reference evidence="3 4" key="1">
    <citation type="journal article" date="2018" name="Front. Microbiol.">
        <title>Novel Insights Into Bacterial Dimethylsulfoniopropionate Catabolism in the East China Sea.</title>
        <authorList>
            <person name="Liu J."/>
            <person name="Liu J."/>
            <person name="Zhang S.H."/>
            <person name="Liang J."/>
            <person name="Lin H."/>
            <person name="Song D."/>
            <person name="Yang G.P."/>
            <person name="Todd J.D."/>
            <person name="Zhang X.H."/>
        </authorList>
    </citation>
    <scope>NUCLEOTIDE SEQUENCE [LARGE SCALE GENOMIC DNA]</scope>
    <source>
        <strain evidence="3 4">ZYFD042</strain>
    </source>
</reference>
<feature type="compositionally biased region" description="Basic and acidic residues" evidence="1">
    <location>
        <begin position="7"/>
        <end position="16"/>
    </location>
</feature>
<proteinExistence type="predicted"/>
<dbReference type="Proteomes" id="UP000285970">
    <property type="component" value="Unassembled WGS sequence"/>
</dbReference>
<evidence type="ECO:0000313" key="3">
    <source>
        <dbReference type="EMBL" id="RWR17345.1"/>
    </source>
</evidence>
<keyword evidence="2" id="KW-1133">Transmembrane helix</keyword>
<dbReference type="RefSeq" id="WP_128218299.1">
    <property type="nucleotide sequence ID" value="NZ_RBZY01000041.1"/>
</dbReference>
<dbReference type="OrthoDB" id="5083945at2"/>
<dbReference type="AlphaFoldDB" id="A0A443JA00"/>
<accession>A0A443JA00</accession>